<accession>A0A9P0D7L1</accession>
<sequence>MQLDAKLSGKGKRNKQTKKVLLEENEDCSDDEQQDVILCEKGKQRKQINKVLLQENIDSSDDEHHSLFSKDFSSDDDIEWAKSPSPPIEEEIHREPKSEDFVLIKFPIKRTTDNIYYVAKILKVFDLEVKISCLRKCAKNDKIFYFPNVEDISIPFKEQIDFVLPNPENLQRLTKRKKSLVLFSISLDQYNVR</sequence>
<dbReference type="Proteomes" id="UP001153636">
    <property type="component" value="Chromosome 9"/>
</dbReference>
<protein>
    <submittedName>
        <fullName evidence="1">Uncharacterized protein</fullName>
    </submittedName>
</protein>
<proteinExistence type="predicted"/>
<gene>
    <name evidence="1" type="ORF">PSYICH_LOCUS15404</name>
</gene>
<dbReference type="EMBL" id="OV651821">
    <property type="protein sequence ID" value="CAH1115652.1"/>
    <property type="molecule type" value="Genomic_DNA"/>
</dbReference>
<reference evidence="1" key="1">
    <citation type="submission" date="2022-01" db="EMBL/GenBank/DDBJ databases">
        <authorList>
            <person name="King R."/>
        </authorList>
    </citation>
    <scope>NUCLEOTIDE SEQUENCE</scope>
</reference>
<evidence type="ECO:0000313" key="2">
    <source>
        <dbReference type="Proteomes" id="UP001153636"/>
    </source>
</evidence>
<name>A0A9P0D7L1_9CUCU</name>
<dbReference type="AlphaFoldDB" id="A0A9P0D7L1"/>
<organism evidence="1 2">
    <name type="scientific">Psylliodes chrysocephalus</name>
    <dbReference type="NCBI Taxonomy" id="3402493"/>
    <lineage>
        <taxon>Eukaryota</taxon>
        <taxon>Metazoa</taxon>
        <taxon>Ecdysozoa</taxon>
        <taxon>Arthropoda</taxon>
        <taxon>Hexapoda</taxon>
        <taxon>Insecta</taxon>
        <taxon>Pterygota</taxon>
        <taxon>Neoptera</taxon>
        <taxon>Endopterygota</taxon>
        <taxon>Coleoptera</taxon>
        <taxon>Polyphaga</taxon>
        <taxon>Cucujiformia</taxon>
        <taxon>Chrysomeloidea</taxon>
        <taxon>Chrysomelidae</taxon>
        <taxon>Galerucinae</taxon>
        <taxon>Alticini</taxon>
        <taxon>Psylliodes</taxon>
    </lineage>
</organism>
<keyword evidence="2" id="KW-1185">Reference proteome</keyword>
<evidence type="ECO:0000313" key="1">
    <source>
        <dbReference type="EMBL" id="CAH1115652.1"/>
    </source>
</evidence>
<dbReference type="OrthoDB" id="6783693at2759"/>